<dbReference type="SUPFAM" id="SSF53649">
    <property type="entry name" value="Alkaline phosphatase-like"/>
    <property type="match status" value="1"/>
</dbReference>
<feature type="region of interest" description="Disordered" evidence="3">
    <location>
        <begin position="805"/>
        <end position="837"/>
    </location>
</feature>
<dbReference type="Pfam" id="PF04185">
    <property type="entry name" value="Phosphoesterase"/>
    <property type="match status" value="1"/>
</dbReference>
<dbReference type="InterPro" id="IPR007312">
    <property type="entry name" value="Phosphoesterase"/>
</dbReference>
<reference evidence="7" key="1">
    <citation type="journal article" date="2019" name="Int. J. Syst. Evol. Microbiol.">
        <title>The Global Catalogue of Microorganisms (GCM) 10K type strain sequencing project: providing services to taxonomists for standard genome sequencing and annotation.</title>
        <authorList>
            <consortium name="The Broad Institute Genomics Platform"/>
            <consortium name="The Broad Institute Genome Sequencing Center for Infectious Disease"/>
            <person name="Wu L."/>
            <person name="Ma J."/>
        </authorList>
    </citation>
    <scope>NUCLEOTIDE SEQUENCE [LARGE SCALE GENOMIC DNA]</scope>
    <source>
        <strain evidence="7">CGMCC 1.3240</strain>
    </source>
</reference>
<feature type="compositionally biased region" description="Low complexity" evidence="3">
    <location>
        <begin position="817"/>
        <end position="831"/>
    </location>
</feature>
<dbReference type="Proteomes" id="UP001596047">
    <property type="component" value="Unassembled WGS sequence"/>
</dbReference>
<feature type="signal peptide" evidence="4">
    <location>
        <begin position="1"/>
        <end position="25"/>
    </location>
</feature>
<keyword evidence="2" id="KW-0378">Hydrolase</keyword>
<dbReference type="InterPro" id="IPR051200">
    <property type="entry name" value="Host-pathogen_enzymatic-act"/>
</dbReference>
<evidence type="ECO:0000259" key="5">
    <source>
        <dbReference type="Pfam" id="PF21783"/>
    </source>
</evidence>
<feature type="domain" description="YNCE-like beta-propeller" evidence="5">
    <location>
        <begin position="50"/>
        <end position="325"/>
    </location>
</feature>
<dbReference type="Pfam" id="PF21783">
    <property type="entry name" value="YNCE"/>
    <property type="match status" value="1"/>
</dbReference>
<dbReference type="NCBIfam" id="TIGR02276">
    <property type="entry name" value="beta_rpt_yvtn"/>
    <property type="match status" value="2"/>
</dbReference>
<dbReference type="PANTHER" id="PTHR47197:SF3">
    <property type="entry name" value="DIHYDRO-HEME D1 DEHYDROGENASE"/>
    <property type="match status" value="1"/>
</dbReference>
<dbReference type="Gene3D" id="3.40.720.10">
    <property type="entry name" value="Alkaline Phosphatase, subunit A"/>
    <property type="match status" value="1"/>
</dbReference>
<dbReference type="EMBL" id="JBHSOW010000002">
    <property type="protein sequence ID" value="MFC5647590.1"/>
    <property type="molecule type" value="Genomic_DNA"/>
</dbReference>
<dbReference type="SUPFAM" id="SSF50974">
    <property type="entry name" value="Nitrous oxide reductase, N-terminal domain"/>
    <property type="match status" value="1"/>
</dbReference>
<dbReference type="InterPro" id="IPR015943">
    <property type="entry name" value="WD40/YVTN_repeat-like_dom_sf"/>
</dbReference>
<comment type="caution">
    <text evidence="6">The sequence shown here is derived from an EMBL/GenBank/DDBJ whole genome shotgun (WGS) entry which is preliminary data.</text>
</comment>
<evidence type="ECO:0000313" key="6">
    <source>
        <dbReference type="EMBL" id="MFC5647590.1"/>
    </source>
</evidence>
<evidence type="ECO:0000256" key="3">
    <source>
        <dbReference type="SAM" id="MobiDB-lite"/>
    </source>
</evidence>
<keyword evidence="7" id="KW-1185">Reference proteome</keyword>
<protein>
    <submittedName>
        <fullName evidence="6">Bifunctional YncE family protein/alkaline phosphatase family protein</fullName>
    </submittedName>
</protein>
<gene>
    <name evidence="6" type="ORF">ACFPYJ_00300</name>
</gene>
<dbReference type="InterPro" id="IPR048433">
    <property type="entry name" value="YNCE-like_beta-prop"/>
</dbReference>
<evidence type="ECO:0000256" key="2">
    <source>
        <dbReference type="ARBA" id="ARBA00022801"/>
    </source>
</evidence>
<evidence type="ECO:0000313" key="7">
    <source>
        <dbReference type="Proteomes" id="UP001596047"/>
    </source>
</evidence>
<dbReference type="PANTHER" id="PTHR47197">
    <property type="entry name" value="PROTEIN NIRF"/>
    <property type="match status" value="1"/>
</dbReference>
<dbReference type="RefSeq" id="WP_379186030.1">
    <property type="nucleotide sequence ID" value="NZ_JBHSOW010000002.1"/>
</dbReference>
<dbReference type="InterPro" id="IPR017850">
    <property type="entry name" value="Alkaline_phosphatase_core_sf"/>
</dbReference>
<proteinExistence type="predicted"/>
<feature type="chain" id="PRO_5047068371" evidence="4">
    <location>
        <begin position="26"/>
        <end position="837"/>
    </location>
</feature>
<accession>A0ABW0VTS1</accession>
<organism evidence="6 7">
    <name type="scientific">Paenibacillus solisilvae</name>
    <dbReference type="NCBI Taxonomy" id="2486751"/>
    <lineage>
        <taxon>Bacteria</taxon>
        <taxon>Bacillati</taxon>
        <taxon>Bacillota</taxon>
        <taxon>Bacilli</taxon>
        <taxon>Bacillales</taxon>
        <taxon>Paenibacillaceae</taxon>
        <taxon>Paenibacillus</taxon>
    </lineage>
</organism>
<evidence type="ECO:0000256" key="4">
    <source>
        <dbReference type="SAM" id="SignalP"/>
    </source>
</evidence>
<keyword evidence="1 4" id="KW-0732">Signal</keyword>
<dbReference type="InterPro" id="IPR011045">
    <property type="entry name" value="N2O_reductase_N"/>
</dbReference>
<sequence length="837" mass="90720">MKLNKKLISGILLSSLVLGSSTAFALNSFPFPWGAQVDGFANGWTLTPAGEQVNLGDRPYGMTLSPDGKTLLISNNGQSIQSIMVVDRKSGKVIQTIPYKSPEALFLGVVYSPDGKKVYASAGGNNKIRVYDVIGQQLSEIAPILMPAVDSNGKKMNTFPAGLAISSDGKTLYAANNLNDSMSIIDLSSGSVKKTTLVGHNPYLVTLSKDGAAAYISNWGGTTVSVIDTASADVTGTIEVGAHPSAMRLNPIRNELYVANTDSDTVSVIDTAKNQVTRTIELAPYKGAKEGSSPDALTVSPDGNSLYVTNAGNNDVVVISLAKNNKQDKIEGMIPTAWYPTGIEVSHDGKQLYVANSKGYGAGPNPNGPNPYDNTPTSADQYSGSMEIGTLSIIDVPATNKLAHYTKQVVDNNGFDERDKVRTVKGSKDQQVIPRRVGDPSPIKHVIYVVRENRTYDQVLGSLEKGNGDPNLNLFGDESAPNTRQLARQFVTLDNFFADGEVSSDGWNWTVAGMANTYVQKTWPANYSGRNRIKDTYADNISSIPNGNFENAYIWDRFSQNNVSYRNFGFYNYGSIPASLPGLASHTDMAYPGYDMKVKDQVRVDEWLKELRTYEKNDNLPTVQLVRLPIDHTVGTTVGQLSPKAMVADNDMAVGRLVDTISKSKYWKDTAIFVVEDDAQDGPDHVDAHRTVALVISPYTQTGKVDSTHYTTTSMLRSIELIVGVPPLTQFDASALPMVNSFTDKPNFKTYDAITPKQSLDEVNKPDAPLAAESSAMDFSVEDRAPAQLLNKAIWQSVKGAGSQMPKVKSNIRSQKNNENAGNAEAVEENGPLQIKW</sequence>
<dbReference type="Gene3D" id="2.130.10.10">
    <property type="entry name" value="YVTN repeat-like/Quinoprotein amine dehydrogenase"/>
    <property type="match status" value="2"/>
</dbReference>
<name>A0ABW0VTS1_9BACL</name>
<dbReference type="InterPro" id="IPR011964">
    <property type="entry name" value="YVTN_b-propeller_repeat"/>
</dbReference>
<evidence type="ECO:0000256" key="1">
    <source>
        <dbReference type="ARBA" id="ARBA00022729"/>
    </source>
</evidence>